<evidence type="ECO:0000256" key="5">
    <source>
        <dbReference type="RuleBase" id="RU000499"/>
    </source>
</evidence>
<proteinExistence type="inferred from homology"/>
<dbReference type="Proteomes" id="UP000537130">
    <property type="component" value="Unassembled WGS sequence"/>
</dbReference>
<keyword evidence="2 5" id="KW-0575">Peroxidase</keyword>
<evidence type="ECO:0000259" key="7">
    <source>
        <dbReference type="PROSITE" id="PS51352"/>
    </source>
</evidence>
<accession>A0A7W4W595</accession>
<reference evidence="8 9" key="1">
    <citation type="submission" date="2020-08" db="EMBL/GenBank/DDBJ databases">
        <title>Genomic Encyclopedia of Type Strains, Phase III (KMG-III): the genomes of soil and plant-associated and newly described type strains.</title>
        <authorList>
            <person name="Whitman W."/>
        </authorList>
    </citation>
    <scope>NUCLEOTIDE SEQUENCE [LARGE SCALE GENOMIC DNA]</scope>
    <source>
        <strain evidence="8 9">CECT 8654</strain>
    </source>
</reference>
<feature type="chain" id="PRO_5030561567" description="Glutathione peroxidase" evidence="6">
    <location>
        <begin position="18"/>
        <end position="178"/>
    </location>
</feature>
<dbReference type="GO" id="GO:0034599">
    <property type="term" value="P:cellular response to oxidative stress"/>
    <property type="evidence" value="ECO:0007669"/>
    <property type="project" value="TreeGrafter"/>
</dbReference>
<keyword evidence="6" id="KW-0732">Signal</keyword>
<feature type="domain" description="Thioredoxin" evidence="7">
    <location>
        <begin position="5"/>
        <end position="177"/>
    </location>
</feature>
<keyword evidence="9" id="KW-1185">Reference proteome</keyword>
<dbReference type="InterPro" id="IPR029759">
    <property type="entry name" value="GPX_AS"/>
</dbReference>
<dbReference type="SUPFAM" id="SSF52833">
    <property type="entry name" value="Thioredoxin-like"/>
    <property type="match status" value="1"/>
</dbReference>
<evidence type="ECO:0000313" key="8">
    <source>
        <dbReference type="EMBL" id="MBB3047595.1"/>
    </source>
</evidence>
<keyword evidence="3 5" id="KW-0560">Oxidoreductase</keyword>
<dbReference type="PROSITE" id="PS51355">
    <property type="entry name" value="GLUTATHIONE_PEROXID_3"/>
    <property type="match status" value="1"/>
</dbReference>
<feature type="active site" evidence="4">
    <location>
        <position position="57"/>
    </location>
</feature>
<evidence type="ECO:0000256" key="4">
    <source>
        <dbReference type="PIRSR" id="PIRSR000303-1"/>
    </source>
</evidence>
<comment type="similarity">
    <text evidence="1 5">Belongs to the glutathione peroxidase family.</text>
</comment>
<evidence type="ECO:0000256" key="2">
    <source>
        <dbReference type="ARBA" id="ARBA00022559"/>
    </source>
</evidence>
<dbReference type="Gene3D" id="3.40.30.10">
    <property type="entry name" value="Glutaredoxin"/>
    <property type="match status" value="1"/>
</dbReference>
<dbReference type="GO" id="GO:0004601">
    <property type="term" value="F:peroxidase activity"/>
    <property type="evidence" value="ECO:0007669"/>
    <property type="project" value="UniProtKB-KW"/>
</dbReference>
<dbReference type="CDD" id="cd00340">
    <property type="entry name" value="GSH_Peroxidase"/>
    <property type="match status" value="1"/>
</dbReference>
<dbReference type="PIRSF" id="PIRSF000303">
    <property type="entry name" value="Glutathion_perox"/>
    <property type="match status" value="1"/>
</dbReference>
<dbReference type="InterPro" id="IPR013766">
    <property type="entry name" value="Thioredoxin_domain"/>
</dbReference>
<dbReference type="EMBL" id="JACHWY010000002">
    <property type="protein sequence ID" value="MBB3047595.1"/>
    <property type="molecule type" value="Genomic_DNA"/>
</dbReference>
<comment type="caution">
    <text evidence="8">The sequence shown here is derived from an EMBL/GenBank/DDBJ whole genome shotgun (WGS) entry which is preliminary data.</text>
</comment>
<dbReference type="PANTHER" id="PTHR11592">
    <property type="entry name" value="GLUTATHIONE PEROXIDASE"/>
    <property type="match status" value="1"/>
</dbReference>
<evidence type="ECO:0000313" key="9">
    <source>
        <dbReference type="Proteomes" id="UP000537130"/>
    </source>
</evidence>
<dbReference type="PROSITE" id="PS00460">
    <property type="entry name" value="GLUTATHIONE_PEROXID_1"/>
    <property type="match status" value="1"/>
</dbReference>
<name>A0A7W4W595_9GAMM</name>
<evidence type="ECO:0000256" key="6">
    <source>
        <dbReference type="SAM" id="SignalP"/>
    </source>
</evidence>
<dbReference type="InterPro" id="IPR000889">
    <property type="entry name" value="Glutathione_peroxidase"/>
</dbReference>
<dbReference type="RefSeq" id="WP_183410367.1">
    <property type="nucleotide sequence ID" value="NZ_JACHWY010000002.1"/>
</dbReference>
<dbReference type="Pfam" id="PF00255">
    <property type="entry name" value="GSHPx"/>
    <property type="match status" value="1"/>
</dbReference>
<organism evidence="8 9">
    <name type="scientific">Litorivivens lipolytica</name>
    <dbReference type="NCBI Taxonomy" id="1524264"/>
    <lineage>
        <taxon>Bacteria</taxon>
        <taxon>Pseudomonadati</taxon>
        <taxon>Pseudomonadota</taxon>
        <taxon>Gammaproteobacteria</taxon>
        <taxon>Litorivivens</taxon>
    </lineage>
</organism>
<evidence type="ECO:0000256" key="1">
    <source>
        <dbReference type="ARBA" id="ARBA00006926"/>
    </source>
</evidence>
<dbReference type="PROSITE" id="PS51352">
    <property type="entry name" value="THIOREDOXIN_2"/>
    <property type="match status" value="1"/>
</dbReference>
<dbReference type="InterPro" id="IPR036249">
    <property type="entry name" value="Thioredoxin-like_sf"/>
</dbReference>
<dbReference type="PRINTS" id="PR01011">
    <property type="entry name" value="GLUTPROXDASE"/>
</dbReference>
<evidence type="ECO:0000256" key="3">
    <source>
        <dbReference type="ARBA" id="ARBA00023002"/>
    </source>
</evidence>
<dbReference type="PANTHER" id="PTHR11592:SF44">
    <property type="entry name" value="GLUTATHIONE PEROXIDASE"/>
    <property type="match status" value="1"/>
</dbReference>
<sequence>MRFLLLLLLTLPFFAQADVCSPLLDYRHTALRSSETVDFCERFRGKVLLVVNTASQCGFTPQFEGLERLYQDYRERGLEIVGFPSNDFRQEYSEAAETAKVCYVNYGVTFTMLEASSVRGSAANALFARLEESGAGQPRWNFYKYLIDRDGRVVTSFPSRVEPESPAMRTAIEGLLGN</sequence>
<protein>
    <recommendedName>
        <fullName evidence="5">Glutathione peroxidase</fullName>
    </recommendedName>
</protein>
<dbReference type="AlphaFoldDB" id="A0A7W4W595"/>
<feature type="signal peptide" evidence="6">
    <location>
        <begin position="1"/>
        <end position="17"/>
    </location>
</feature>
<gene>
    <name evidence="8" type="ORF">FHR99_001861</name>
</gene>